<protein>
    <submittedName>
        <fullName evidence="1">Putative structural protein</fullName>
    </submittedName>
</protein>
<dbReference type="NCBIfam" id="NF033394">
    <property type="entry name" value="capsid_maj_Podo"/>
    <property type="match status" value="1"/>
</dbReference>
<sequence>MALTLSEVQALSDDRWQPGVYPQWGKGNIMFYELMKKKERAGSSEYARVLLEYAKTRGGPFGAASTFDTSKKAQYNAARFPWGFFWTGATIDIDDEVKISGGPEQIKLVYKKVDSMRESIKAYIGDSLWELYATQQATYGADTKPLYGIADMMNQSDTSPAFGLINKADLGTSDYGTNIWLAFQDATEYTMDFSTMQVLRRGCRTGNETFNKPNLYVTDEVQKDRFEESLDSGKRHYSDEMAKAGFEHVMVGSSGPLVADDRCPASYVHGFNTKHLYFQVHEDFDFETRLVWKEPTNQPIKTTQLKVVPAFLTDERRAHGRLTKLTTT</sequence>
<dbReference type="AlphaFoldDB" id="A0A6M3L603"/>
<accession>A0A6M3L603</accession>
<gene>
    <name evidence="1" type="ORF">MM415B02581_0010</name>
</gene>
<proteinExistence type="predicted"/>
<dbReference type="EMBL" id="MT142833">
    <property type="protein sequence ID" value="QJA89252.1"/>
    <property type="molecule type" value="Genomic_DNA"/>
</dbReference>
<organism evidence="1">
    <name type="scientific">viral metagenome</name>
    <dbReference type="NCBI Taxonomy" id="1070528"/>
    <lineage>
        <taxon>unclassified sequences</taxon>
        <taxon>metagenomes</taxon>
        <taxon>organismal metagenomes</taxon>
    </lineage>
</organism>
<name>A0A6M3L603_9ZZZZ</name>
<reference evidence="1" key="1">
    <citation type="submission" date="2020-03" db="EMBL/GenBank/DDBJ databases">
        <title>The deep terrestrial virosphere.</title>
        <authorList>
            <person name="Holmfeldt K."/>
            <person name="Nilsson E."/>
            <person name="Simone D."/>
            <person name="Lopez-Fernandez M."/>
            <person name="Wu X."/>
            <person name="de Brujin I."/>
            <person name="Lundin D."/>
            <person name="Andersson A."/>
            <person name="Bertilsson S."/>
            <person name="Dopson M."/>
        </authorList>
    </citation>
    <scope>NUCLEOTIDE SEQUENCE</scope>
    <source>
        <strain evidence="1">MM415B02581</strain>
    </source>
</reference>
<evidence type="ECO:0000313" key="1">
    <source>
        <dbReference type="EMBL" id="QJA89252.1"/>
    </source>
</evidence>
<dbReference type="InterPro" id="IPR049718">
    <property type="entry name" value="AKO59007-like"/>
</dbReference>